<feature type="domain" description="RING-type" evidence="3">
    <location>
        <begin position="197"/>
        <end position="235"/>
    </location>
</feature>
<comment type="caution">
    <text evidence="5">The sequence shown here is derived from an EMBL/GenBank/DDBJ whole genome shotgun (WGS) entry which is preliminary data.</text>
</comment>
<dbReference type="EMBL" id="JBFOLJ010000015">
    <property type="protein sequence ID" value="KAL2473422.1"/>
    <property type="molecule type" value="Genomic_DNA"/>
</dbReference>
<evidence type="ECO:0000256" key="2">
    <source>
        <dbReference type="SAM" id="MobiDB-lite"/>
    </source>
</evidence>
<sequence length="245" mass="26602">MGQIGEILGFGFQARVEIERGARTIVELLRERMDSVDRVVRRKTLVERLGLKNIGCCGSTWGLRPTTISERDDDEEEYGPQEPQIEVITVNHAPPENGSAPECISRSPAASGMNLAAALAAERHLRAALDSDNGGIDPGPSPSRPSNNELHDLTAGTAPGTPFRVSLMRLLEETDGWDAEVKKEGKGEVEGGGDSVCCVCMGRKKGAAFIPCGHTFCRVCSRELWLNRGSCPLCNRLILEILDIY</sequence>
<keyword evidence="1" id="KW-0862">Zinc</keyword>
<protein>
    <submittedName>
        <fullName evidence="5">RING/U-box superfamily protein</fullName>
    </submittedName>
</protein>
<evidence type="ECO:0000313" key="5">
    <source>
        <dbReference type="EMBL" id="KAL2473476.1"/>
    </source>
</evidence>
<organism evidence="5 6">
    <name type="scientific">Forsythia ovata</name>
    <dbReference type="NCBI Taxonomy" id="205694"/>
    <lineage>
        <taxon>Eukaryota</taxon>
        <taxon>Viridiplantae</taxon>
        <taxon>Streptophyta</taxon>
        <taxon>Embryophyta</taxon>
        <taxon>Tracheophyta</taxon>
        <taxon>Spermatophyta</taxon>
        <taxon>Magnoliopsida</taxon>
        <taxon>eudicotyledons</taxon>
        <taxon>Gunneridae</taxon>
        <taxon>Pentapetalae</taxon>
        <taxon>asterids</taxon>
        <taxon>lamiids</taxon>
        <taxon>Lamiales</taxon>
        <taxon>Oleaceae</taxon>
        <taxon>Forsythieae</taxon>
        <taxon>Forsythia</taxon>
    </lineage>
</organism>
<dbReference type="AlphaFoldDB" id="A0ABD1QBE8"/>
<name>A0ABD1QBE8_9LAMI</name>
<dbReference type="CDD" id="cd16449">
    <property type="entry name" value="RING-HC"/>
    <property type="match status" value="1"/>
</dbReference>
<accession>A0ABD1QBE8</accession>
<dbReference type="PANTHER" id="PTHR46629">
    <property type="entry name" value="OS01G0917900 PROTEIN"/>
    <property type="match status" value="1"/>
</dbReference>
<evidence type="ECO:0000313" key="4">
    <source>
        <dbReference type="EMBL" id="KAL2473422.1"/>
    </source>
</evidence>
<reference evidence="6" key="1">
    <citation type="submission" date="2024-07" db="EMBL/GenBank/DDBJ databases">
        <title>Two chromosome-level genome assemblies of Korean endemic species Abeliophyllum distichum and Forsythia ovata (Oleaceae).</title>
        <authorList>
            <person name="Jang H."/>
        </authorList>
    </citation>
    <scope>NUCLEOTIDE SEQUENCE [LARGE SCALE GENOMIC DNA]</scope>
</reference>
<dbReference type="Gene3D" id="3.30.40.10">
    <property type="entry name" value="Zinc/RING finger domain, C3HC4 (zinc finger)"/>
    <property type="match status" value="1"/>
</dbReference>
<dbReference type="PROSITE" id="PS50089">
    <property type="entry name" value="ZF_RING_2"/>
    <property type="match status" value="1"/>
</dbReference>
<dbReference type="GO" id="GO:0008270">
    <property type="term" value="F:zinc ion binding"/>
    <property type="evidence" value="ECO:0007669"/>
    <property type="project" value="UniProtKB-KW"/>
</dbReference>
<keyword evidence="1" id="KW-0863">Zinc-finger</keyword>
<dbReference type="SUPFAM" id="SSF57850">
    <property type="entry name" value="RING/U-box"/>
    <property type="match status" value="1"/>
</dbReference>
<evidence type="ECO:0000256" key="1">
    <source>
        <dbReference type="PROSITE-ProRule" id="PRU00175"/>
    </source>
</evidence>
<dbReference type="SMART" id="SM00184">
    <property type="entry name" value="RING"/>
    <property type="match status" value="1"/>
</dbReference>
<reference evidence="5" key="2">
    <citation type="submission" date="2024-07" db="EMBL/GenBank/DDBJ databases">
        <title>Two chromosome-level genome assemblies of Korean endemic species Abeliophyllum distichum and Forsythia ovata (Oleaceae).</title>
        <authorList>
            <person name="Mun J.H."/>
        </authorList>
    </citation>
    <scope>NUCLEOTIDE SEQUENCE</scope>
    <source>
        <strain evidence="5">KNKB202402200001</strain>
        <tissue evidence="5">Leaf</tissue>
    </source>
</reference>
<dbReference type="Proteomes" id="UP001604277">
    <property type="component" value="Unassembled WGS sequence"/>
</dbReference>
<dbReference type="Pfam" id="PF13920">
    <property type="entry name" value="zf-C3HC4_3"/>
    <property type="match status" value="1"/>
</dbReference>
<feature type="region of interest" description="Disordered" evidence="2">
    <location>
        <begin position="130"/>
        <end position="157"/>
    </location>
</feature>
<evidence type="ECO:0000313" key="6">
    <source>
        <dbReference type="Proteomes" id="UP001604277"/>
    </source>
</evidence>
<gene>
    <name evidence="4" type="ORF">Fot_49158</name>
    <name evidence="5" type="ORF">Fot_49212</name>
</gene>
<evidence type="ECO:0000259" key="3">
    <source>
        <dbReference type="PROSITE" id="PS50089"/>
    </source>
</evidence>
<keyword evidence="1" id="KW-0479">Metal-binding</keyword>
<proteinExistence type="predicted"/>
<dbReference type="InterPro" id="IPR013083">
    <property type="entry name" value="Znf_RING/FYVE/PHD"/>
</dbReference>
<dbReference type="InterPro" id="IPR001841">
    <property type="entry name" value="Znf_RING"/>
</dbReference>
<keyword evidence="6" id="KW-1185">Reference proteome</keyword>
<dbReference type="EMBL" id="JBFOLJ010000015">
    <property type="protein sequence ID" value="KAL2473476.1"/>
    <property type="molecule type" value="Genomic_DNA"/>
</dbReference>